<feature type="compositionally biased region" description="Basic and acidic residues" evidence="1">
    <location>
        <begin position="139"/>
        <end position="149"/>
    </location>
</feature>
<organism evidence="2 3">
    <name type="scientific">Paractinoplanes deccanensis</name>
    <dbReference type="NCBI Taxonomy" id="113561"/>
    <lineage>
        <taxon>Bacteria</taxon>
        <taxon>Bacillati</taxon>
        <taxon>Actinomycetota</taxon>
        <taxon>Actinomycetes</taxon>
        <taxon>Micromonosporales</taxon>
        <taxon>Micromonosporaceae</taxon>
        <taxon>Paractinoplanes</taxon>
    </lineage>
</organism>
<comment type="caution">
    <text evidence="2">The sequence shown here is derived from an EMBL/GenBank/DDBJ whole genome shotgun (WGS) entry which is preliminary data.</text>
</comment>
<proteinExistence type="predicted"/>
<accession>A0ABQ3Y009</accession>
<sequence length="162" mass="16995">MHLVHVQLERVETPADLATLADRADAVQRLDNLGHIDATAGELNTTSAGGWQARVNDGEPFPVHDFALSPSGDGGQAVLNLVLPVGALSVGAPSATQQPAQALAPPNMPRVWGAEGTPDPRTNIPGFERERLGGQVAENARHTHREEPLRFQPASGPTGAKA</sequence>
<evidence type="ECO:0000313" key="2">
    <source>
        <dbReference type="EMBL" id="GID73337.1"/>
    </source>
</evidence>
<evidence type="ECO:0000256" key="1">
    <source>
        <dbReference type="SAM" id="MobiDB-lite"/>
    </source>
</evidence>
<feature type="region of interest" description="Disordered" evidence="1">
    <location>
        <begin position="98"/>
        <end position="162"/>
    </location>
</feature>
<dbReference type="EMBL" id="BOMI01000033">
    <property type="protein sequence ID" value="GID73337.1"/>
    <property type="molecule type" value="Genomic_DNA"/>
</dbReference>
<reference evidence="2 3" key="1">
    <citation type="submission" date="2021-01" db="EMBL/GenBank/DDBJ databases">
        <title>Whole genome shotgun sequence of Actinoplanes deccanensis NBRC 13994.</title>
        <authorList>
            <person name="Komaki H."/>
            <person name="Tamura T."/>
        </authorList>
    </citation>
    <scope>NUCLEOTIDE SEQUENCE [LARGE SCALE GENOMIC DNA]</scope>
    <source>
        <strain evidence="2 3">NBRC 13994</strain>
    </source>
</reference>
<dbReference type="RefSeq" id="WP_203761262.1">
    <property type="nucleotide sequence ID" value="NZ_BAAABO010000029.1"/>
</dbReference>
<keyword evidence="3" id="KW-1185">Reference proteome</keyword>
<dbReference type="Proteomes" id="UP000609879">
    <property type="component" value="Unassembled WGS sequence"/>
</dbReference>
<gene>
    <name evidence="2" type="ORF">Ade02nite_19780</name>
</gene>
<evidence type="ECO:0000313" key="3">
    <source>
        <dbReference type="Proteomes" id="UP000609879"/>
    </source>
</evidence>
<name>A0ABQ3Y009_9ACTN</name>
<protein>
    <submittedName>
        <fullName evidence="2">Uncharacterized protein</fullName>
    </submittedName>
</protein>